<feature type="chain" id="PRO_5032494878" evidence="1">
    <location>
        <begin position="29"/>
        <end position="197"/>
    </location>
</feature>
<evidence type="ECO:0000313" key="3">
    <source>
        <dbReference type="EMBL" id="QOV21915.1"/>
    </source>
</evidence>
<dbReference type="FunFam" id="2.30.180.10:FF:000032">
    <property type="entry name" value="Fasciclin domain-containing protein, putative"/>
    <property type="match status" value="1"/>
</dbReference>
<dbReference type="Proteomes" id="UP000593846">
    <property type="component" value="Chromosome"/>
</dbReference>
<name>A0A7U3NM84_9CYAN</name>
<dbReference type="PROSITE" id="PS50213">
    <property type="entry name" value="FAS1"/>
    <property type="match status" value="1"/>
</dbReference>
<keyword evidence="4" id="KW-1185">Reference proteome</keyword>
<keyword evidence="1" id="KW-0732">Signal</keyword>
<dbReference type="InterPro" id="IPR036378">
    <property type="entry name" value="FAS1_dom_sf"/>
</dbReference>
<dbReference type="SUPFAM" id="SSF82153">
    <property type="entry name" value="FAS1 domain"/>
    <property type="match status" value="1"/>
</dbReference>
<accession>A0A7U3NM84</accession>
<dbReference type="RefSeq" id="WP_200987557.1">
    <property type="nucleotide sequence ID" value="NZ_CP063311.1"/>
</dbReference>
<protein>
    <submittedName>
        <fullName evidence="3">Fasciclin domain-containing protein</fullName>
    </submittedName>
</protein>
<dbReference type="AlphaFoldDB" id="A0A7U3NM84"/>
<dbReference type="KEGG" id="aee:IM676_14530"/>
<feature type="signal peptide" evidence="1">
    <location>
        <begin position="1"/>
        <end position="28"/>
    </location>
</feature>
<dbReference type="Gene3D" id="2.30.180.10">
    <property type="entry name" value="FAS1 domain"/>
    <property type="match status" value="1"/>
</dbReference>
<evidence type="ECO:0000256" key="1">
    <source>
        <dbReference type="SAM" id="SignalP"/>
    </source>
</evidence>
<evidence type="ECO:0000259" key="2">
    <source>
        <dbReference type="PROSITE" id="PS50213"/>
    </source>
</evidence>
<dbReference type="EMBL" id="CP063311">
    <property type="protein sequence ID" value="QOV21915.1"/>
    <property type="molecule type" value="Genomic_DNA"/>
</dbReference>
<sequence length="197" mass="20634">MKFTPKVIGKGLLNIISLGSLVTLSACAEPPVTEAPPVTAPPVADIRVETTADLNLAQLAQAAAQEGQFQTLTRAVVAAGLIDQLATPGPYTVFAPTDAAFDALPTGTLDNLFKPENKDQLTRLIAYHVVPGKFASNQLTSGQVNTIEGSPATVDVNDATQTITINNARVTQADILASNGIVHIIDRVILPPDFPDT</sequence>
<dbReference type="PANTHER" id="PTHR10900">
    <property type="entry name" value="PERIOSTIN-RELATED"/>
    <property type="match status" value="1"/>
</dbReference>
<dbReference type="SMART" id="SM00554">
    <property type="entry name" value="FAS1"/>
    <property type="match status" value="1"/>
</dbReference>
<evidence type="ECO:0000313" key="4">
    <source>
        <dbReference type="Proteomes" id="UP000593846"/>
    </source>
</evidence>
<dbReference type="GO" id="GO:0005615">
    <property type="term" value="C:extracellular space"/>
    <property type="evidence" value="ECO:0007669"/>
    <property type="project" value="TreeGrafter"/>
</dbReference>
<dbReference type="Pfam" id="PF02469">
    <property type="entry name" value="Fasciclin"/>
    <property type="match status" value="1"/>
</dbReference>
<gene>
    <name evidence="3" type="ORF">IM676_14530</name>
</gene>
<reference evidence="4" key="1">
    <citation type="submission" date="2020-10" db="EMBL/GenBank/DDBJ databases">
        <title>Genome-based taxonomic classification of the species Anabaenopsis elenkinii.</title>
        <authorList>
            <person name="Delbaje E."/>
            <person name="Andreote A.P.D."/>
            <person name="Pellegrinetti T.A."/>
            <person name="Cruz R.B."/>
            <person name="Branco L.H.Z."/>
            <person name="Fiore M.F."/>
        </authorList>
    </citation>
    <scope>NUCLEOTIDE SEQUENCE [LARGE SCALE GENOMIC DNA]</scope>
    <source>
        <strain evidence="4">CCIBt3563</strain>
    </source>
</reference>
<feature type="domain" description="FAS1" evidence="2">
    <location>
        <begin position="56"/>
        <end position="189"/>
    </location>
</feature>
<dbReference type="InterPro" id="IPR050904">
    <property type="entry name" value="Adhesion/Biosynth-related"/>
</dbReference>
<dbReference type="PANTHER" id="PTHR10900:SF77">
    <property type="entry name" value="FI19380P1"/>
    <property type="match status" value="1"/>
</dbReference>
<dbReference type="PROSITE" id="PS51257">
    <property type="entry name" value="PROKAR_LIPOPROTEIN"/>
    <property type="match status" value="1"/>
</dbReference>
<organism evidence="3 4">
    <name type="scientific">Anabaenopsis elenkinii CCIBt3563</name>
    <dbReference type="NCBI Taxonomy" id="2779889"/>
    <lineage>
        <taxon>Bacteria</taxon>
        <taxon>Bacillati</taxon>
        <taxon>Cyanobacteriota</taxon>
        <taxon>Cyanophyceae</taxon>
        <taxon>Nostocales</taxon>
        <taxon>Nodulariaceae</taxon>
        <taxon>Anabaenopsis</taxon>
    </lineage>
</organism>
<dbReference type="InterPro" id="IPR000782">
    <property type="entry name" value="FAS1_domain"/>
</dbReference>
<proteinExistence type="predicted"/>